<name>A0A9J6BCK9_POLVA</name>
<dbReference type="OrthoDB" id="1696280at2759"/>
<organism evidence="1 2">
    <name type="scientific">Polypedilum vanderplanki</name>
    <name type="common">Sleeping chironomid midge</name>
    <dbReference type="NCBI Taxonomy" id="319348"/>
    <lineage>
        <taxon>Eukaryota</taxon>
        <taxon>Metazoa</taxon>
        <taxon>Ecdysozoa</taxon>
        <taxon>Arthropoda</taxon>
        <taxon>Hexapoda</taxon>
        <taxon>Insecta</taxon>
        <taxon>Pterygota</taxon>
        <taxon>Neoptera</taxon>
        <taxon>Endopterygota</taxon>
        <taxon>Diptera</taxon>
        <taxon>Nematocera</taxon>
        <taxon>Chironomoidea</taxon>
        <taxon>Chironomidae</taxon>
        <taxon>Chironominae</taxon>
        <taxon>Polypedilum</taxon>
        <taxon>Polypedilum</taxon>
    </lineage>
</organism>
<evidence type="ECO:0008006" key="3">
    <source>
        <dbReference type="Google" id="ProtNLM"/>
    </source>
</evidence>
<dbReference type="Gene3D" id="3.90.226.10">
    <property type="entry name" value="2-enoyl-CoA Hydratase, Chain A, domain 1"/>
    <property type="match status" value="1"/>
</dbReference>
<dbReference type="SUPFAM" id="SSF52096">
    <property type="entry name" value="ClpP/crotonase"/>
    <property type="match status" value="1"/>
</dbReference>
<dbReference type="PANTHER" id="PTHR11941">
    <property type="entry name" value="ENOYL-COA HYDRATASE-RELATED"/>
    <property type="match status" value="1"/>
</dbReference>
<dbReference type="GO" id="GO:0005739">
    <property type="term" value="C:mitochondrion"/>
    <property type="evidence" value="ECO:0007669"/>
    <property type="project" value="TreeGrafter"/>
</dbReference>
<dbReference type="InterPro" id="IPR001753">
    <property type="entry name" value="Enoyl-CoA_hydra/iso"/>
</dbReference>
<comment type="caution">
    <text evidence="1">The sequence shown here is derived from an EMBL/GenBank/DDBJ whole genome shotgun (WGS) entry which is preliminary data.</text>
</comment>
<dbReference type="Pfam" id="PF00378">
    <property type="entry name" value="ECH_1"/>
    <property type="match status" value="1"/>
</dbReference>
<reference evidence="1" key="1">
    <citation type="submission" date="2021-03" db="EMBL/GenBank/DDBJ databases">
        <title>Chromosome level genome of the anhydrobiotic midge Polypedilum vanderplanki.</title>
        <authorList>
            <person name="Yoshida Y."/>
            <person name="Kikawada T."/>
            <person name="Gusev O."/>
        </authorList>
    </citation>
    <scope>NUCLEOTIDE SEQUENCE</scope>
    <source>
        <strain evidence="1">NIAS01</strain>
        <tissue evidence="1">Whole body or cell culture</tissue>
    </source>
</reference>
<evidence type="ECO:0000313" key="1">
    <source>
        <dbReference type="EMBL" id="KAG5667601.1"/>
    </source>
</evidence>
<dbReference type="AlphaFoldDB" id="A0A9J6BCK9"/>
<proteinExistence type="predicted"/>
<sequence length="288" mass="32539">MNSSTLKKATKYLNNNTIKLLMNNFIKHQSSTMSQGHVITEINDKSGFATVTFNRPPANSFNLEFLQDFLKTLDELDRNKCRGMILTSSSPTTFSSGLDLKEFYNPDEKRLKELIATYVNCCIRLYSTFYPTVAAINGHAIAGGSFMAINCEYRVMLPNFRIGMNETQLGMTISEGAIWIMTTLLNPRNAENALTLGKIFTTEDAKKIGLIDEIANDKEDAIAKSQAFLESYKKVPIETRGATKQIFRKKGIDLMTNNRDKDVDVFVKHVLDPKCQKMIEMFLNPKNN</sequence>
<keyword evidence="2" id="KW-1185">Reference proteome</keyword>
<dbReference type="InterPro" id="IPR029045">
    <property type="entry name" value="ClpP/crotonase-like_dom_sf"/>
</dbReference>
<dbReference type="Proteomes" id="UP001107558">
    <property type="component" value="Chromosome 4"/>
</dbReference>
<dbReference type="Gene3D" id="6.10.250.170">
    <property type="match status" value="1"/>
</dbReference>
<protein>
    <recommendedName>
        <fullName evidence="3">Enoyl-CoA hydratase/isomerase</fullName>
    </recommendedName>
</protein>
<dbReference type="CDD" id="cd06558">
    <property type="entry name" value="crotonase-like"/>
    <property type="match status" value="1"/>
</dbReference>
<dbReference type="GO" id="GO:0006635">
    <property type="term" value="P:fatty acid beta-oxidation"/>
    <property type="evidence" value="ECO:0007669"/>
    <property type="project" value="TreeGrafter"/>
</dbReference>
<accession>A0A9J6BCK9</accession>
<evidence type="ECO:0000313" key="2">
    <source>
        <dbReference type="Proteomes" id="UP001107558"/>
    </source>
</evidence>
<dbReference type="EMBL" id="JADBJN010000004">
    <property type="protein sequence ID" value="KAG5667601.1"/>
    <property type="molecule type" value="Genomic_DNA"/>
</dbReference>
<gene>
    <name evidence="1" type="ORF">PVAND_015577</name>
</gene>
<dbReference type="PANTHER" id="PTHR11941:SF45">
    <property type="entry name" value="ENOYL-COA DELTA ISOMERASE 1, MITOCHONDRIAL"/>
    <property type="match status" value="1"/>
</dbReference>